<dbReference type="GO" id="GO:0071949">
    <property type="term" value="F:FAD binding"/>
    <property type="evidence" value="ECO:0007669"/>
    <property type="project" value="TreeGrafter"/>
</dbReference>
<dbReference type="PROSITE" id="PS00394">
    <property type="entry name" value="DNA_PHOTOLYASES_1_1"/>
    <property type="match status" value="1"/>
</dbReference>
<evidence type="ECO:0000256" key="1">
    <source>
        <dbReference type="ARBA" id="ARBA00001932"/>
    </source>
</evidence>
<dbReference type="eggNOG" id="COG0415">
    <property type="taxonomic scope" value="Bacteria"/>
</dbReference>
<name>E1SP57_FERBD</name>
<proteinExistence type="inferred from homology"/>
<dbReference type="Gene3D" id="1.25.40.80">
    <property type="match status" value="1"/>
</dbReference>
<organism evidence="10 11">
    <name type="scientific">Ferrimonas balearica (strain DSM 9799 / CCM 4581 / KCTC 23876 / PAT)</name>
    <dbReference type="NCBI Taxonomy" id="550540"/>
    <lineage>
        <taxon>Bacteria</taxon>
        <taxon>Pseudomonadati</taxon>
        <taxon>Pseudomonadota</taxon>
        <taxon>Gammaproteobacteria</taxon>
        <taxon>Alteromonadales</taxon>
        <taxon>Ferrimonadaceae</taxon>
        <taxon>Ferrimonas</taxon>
    </lineage>
</organism>
<feature type="site" description="Electron transfer via tryptophanyl radical" evidence="7">
    <location>
        <position position="344"/>
    </location>
</feature>
<dbReference type="AlphaFoldDB" id="E1SP57"/>
<feature type="binding site" evidence="6">
    <location>
        <begin position="260"/>
        <end position="267"/>
    </location>
    <ligand>
        <name>FAD</name>
        <dbReference type="ChEBI" id="CHEBI:57692"/>
    </ligand>
</feature>
<comment type="cofactor">
    <cofactor evidence="1">
        <name>(6R)-5,10-methylene-5,6,7,8-tetrahydrofolate</name>
        <dbReference type="ChEBI" id="CHEBI:15636"/>
    </cofactor>
</comment>
<evidence type="ECO:0000256" key="3">
    <source>
        <dbReference type="ARBA" id="ARBA00022630"/>
    </source>
</evidence>
<reference evidence="10 11" key="1">
    <citation type="journal article" date="2010" name="Stand. Genomic Sci.">
        <title>Complete genome sequence of Ferrimonas balearica type strain (PAT).</title>
        <authorList>
            <person name="Nolan M."/>
            <person name="Sikorski J."/>
            <person name="Davenport K."/>
            <person name="Lucas S."/>
            <person name="Glavina Del Rio T."/>
            <person name="Tice H."/>
            <person name="Cheng J."/>
            <person name="Goodwin L."/>
            <person name="Pitluck S."/>
            <person name="Liolios K."/>
            <person name="Ivanova N."/>
            <person name="Mavromatis K."/>
            <person name="Ovchinnikova G."/>
            <person name="Pati A."/>
            <person name="Chen A."/>
            <person name="Palaniappan K."/>
            <person name="Land M."/>
            <person name="Hauser L."/>
            <person name="Chang Y."/>
            <person name="Jeffries C."/>
            <person name="Tapia R."/>
            <person name="Brettin T."/>
            <person name="Detter J."/>
            <person name="Han C."/>
            <person name="Yasawong M."/>
            <person name="Rohde M."/>
            <person name="Tindall B."/>
            <person name="Goker M."/>
            <person name="Woyke T."/>
            <person name="Bristow J."/>
            <person name="Eisen J."/>
            <person name="Markowitz V."/>
            <person name="Hugenholtz P."/>
            <person name="Kyrpides N."/>
            <person name="Klenk H."/>
            <person name="Lapidus A."/>
        </authorList>
    </citation>
    <scope>NUCLEOTIDE SEQUENCE [LARGE SCALE GENOMIC DNA]</scope>
    <source>
        <strain evidence="11">DSM 9799 / CCM 4581 / KCTC 23876 / PAT</strain>
    </source>
</reference>
<feature type="site" description="Electron transfer via tryptophanyl radical" evidence="7">
    <location>
        <position position="291"/>
    </location>
</feature>
<dbReference type="GO" id="GO:0003904">
    <property type="term" value="F:deoxyribodipyrimidine photo-lyase activity"/>
    <property type="evidence" value="ECO:0007669"/>
    <property type="project" value="UniProtKB-EC"/>
</dbReference>
<dbReference type="PROSITE" id="PS51645">
    <property type="entry name" value="PHR_CRY_ALPHA_BETA"/>
    <property type="match status" value="1"/>
</dbReference>
<dbReference type="Gene3D" id="1.10.579.10">
    <property type="entry name" value="DNA Cyclobutane Dipyrimidine Photolyase, subunit A, domain 3"/>
    <property type="match status" value="1"/>
</dbReference>
<dbReference type="KEGG" id="fbl:Fbal_1478"/>
<dbReference type="SUPFAM" id="SSF52425">
    <property type="entry name" value="Cryptochrome/photolyase, N-terminal domain"/>
    <property type="match status" value="1"/>
</dbReference>
<evidence type="ECO:0000313" key="10">
    <source>
        <dbReference type="EMBL" id="ADN75682.1"/>
    </source>
</evidence>
<feature type="binding site" evidence="6">
    <location>
        <position position="212"/>
    </location>
    <ligand>
        <name>FAD</name>
        <dbReference type="ChEBI" id="CHEBI:57692"/>
    </ligand>
</feature>
<keyword evidence="5 8" id="KW-0157">Chromophore</keyword>
<sequence>MQLVWFRDDLRVHDHPALFAAAQRGEPVVALYIASPQQWQLHDCGPRKAQWHYANVQALREALAGLGIPLTVWRCEHFDDIPARLGALCNEAGIGAVHCHHGLGVNERALEQKLADQLPVPLHRYADANLVDYSAITTGQGGLYQVFTPFARRCRQWMAPPQPLPAPEPQAAQPPLQADDAWSETVDLLWPAGEQAAARTLARFCQQRLSAYHDDRDWPAKAGTSALSPYFAAGVLSPRQAAHALSQQADGEGAQSWLNELLWREFYRYLLYHHARLSRHDALFPAKEARWEANDEWLRRWQQGRTGFPLVDAGMRQLNATGWMHNRVRMLCASFLVKDLHIDWRLGEAYFMQQLVDGDLASNNGGWQWAAGCGADAAPYFRSFSPYRQSERFDPDGDYIRQWVPELAEVPARQLHKGGPFLLAPDYPAPMVDHKAQTARFTAQFKQQMEETRHAS</sequence>
<dbReference type="HOGENOM" id="CLU_010348_2_2_6"/>
<dbReference type="PROSITE" id="PS00691">
    <property type="entry name" value="DNA_PHOTOLYASES_1_2"/>
    <property type="match status" value="1"/>
</dbReference>
<dbReference type="PRINTS" id="PR00147">
    <property type="entry name" value="DNAPHOTLYASE"/>
</dbReference>
<dbReference type="Pfam" id="PF00875">
    <property type="entry name" value="DNA_photolyase"/>
    <property type="match status" value="1"/>
</dbReference>
<dbReference type="SUPFAM" id="SSF48173">
    <property type="entry name" value="Cryptochrome/photolyase FAD-binding domain"/>
    <property type="match status" value="1"/>
</dbReference>
<evidence type="ECO:0000256" key="7">
    <source>
        <dbReference type="PIRSR" id="PIRSR602081-2"/>
    </source>
</evidence>
<feature type="binding site" evidence="6">
    <location>
        <position position="257"/>
    </location>
    <ligand>
        <name>FAD</name>
        <dbReference type="ChEBI" id="CHEBI:57692"/>
    </ligand>
</feature>
<evidence type="ECO:0000313" key="11">
    <source>
        <dbReference type="Proteomes" id="UP000006683"/>
    </source>
</evidence>
<dbReference type="Gene3D" id="3.40.50.620">
    <property type="entry name" value="HUPs"/>
    <property type="match status" value="1"/>
</dbReference>
<dbReference type="InterPro" id="IPR005101">
    <property type="entry name" value="Cryptochr/Photolyase_FAD-bd"/>
</dbReference>
<dbReference type="Proteomes" id="UP000006683">
    <property type="component" value="Chromosome"/>
</dbReference>
<dbReference type="PANTHER" id="PTHR11455:SF9">
    <property type="entry name" value="CRYPTOCHROME CIRCADIAN CLOCK 5 ISOFORM X1"/>
    <property type="match status" value="1"/>
</dbReference>
<dbReference type="EC" id="4.1.99.3" evidence="10"/>
<dbReference type="EMBL" id="CP002209">
    <property type="protein sequence ID" value="ADN75682.1"/>
    <property type="molecule type" value="Genomic_DNA"/>
</dbReference>
<keyword evidence="11" id="KW-1185">Reference proteome</keyword>
<comment type="cofactor">
    <cofactor evidence="6">
        <name>FAD</name>
        <dbReference type="ChEBI" id="CHEBI:57692"/>
    </cofactor>
    <text evidence="6">Binds 1 FAD per subunit.</text>
</comment>
<evidence type="ECO:0000256" key="8">
    <source>
        <dbReference type="RuleBase" id="RU004182"/>
    </source>
</evidence>
<keyword evidence="10" id="KW-0456">Lyase</keyword>
<comment type="similarity">
    <text evidence="2">Belongs to the DNA photolyase class-1 family.</text>
</comment>
<dbReference type="GO" id="GO:0006139">
    <property type="term" value="P:nucleobase-containing compound metabolic process"/>
    <property type="evidence" value="ECO:0007669"/>
    <property type="project" value="UniProtKB-ARBA"/>
</dbReference>
<dbReference type="GeneID" id="67181697"/>
<dbReference type="InterPro" id="IPR006050">
    <property type="entry name" value="DNA_photolyase_N"/>
</dbReference>
<keyword evidence="3 6" id="KW-0285">Flavoprotein</keyword>
<dbReference type="InterPro" id="IPR014729">
    <property type="entry name" value="Rossmann-like_a/b/a_fold"/>
</dbReference>
<dbReference type="InterPro" id="IPR036134">
    <property type="entry name" value="Crypto/Photolyase_FAD-like_sf"/>
</dbReference>
<evidence type="ECO:0000256" key="5">
    <source>
        <dbReference type="ARBA" id="ARBA00022991"/>
    </source>
</evidence>
<feature type="site" description="Electron transfer via tryptophanyl radical" evidence="7">
    <location>
        <position position="367"/>
    </location>
</feature>
<dbReference type="GO" id="GO:0003677">
    <property type="term" value="F:DNA binding"/>
    <property type="evidence" value="ECO:0007669"/>
    <property type="project" value="TreeGrafter"/>
</dbReference>
<dbReference type="InterPro" id="IPR036155">
    <property type="entry name" value="Crypto/Photolyase_N_sf"/>
</dbReference>
<protein>
    <submittedName>
        <fullName evidence="10">Deoxyribodipyrimidine photo-lyase</fullName>
        <ecNumber evidence="10">4.1.99.3</ecNumber>
    </submittedName>
</protein>
<dbReference type="InterPro" id="IPR002081">
    <property type="entry name" value="Cryptochrome/DNA_photolyase_1"/>
</dbReference>
<feature type="binding site" evidence="6">
    <location>
        <begin position="224"/>
        <end position="228"/>
    </location>
    <ligand>
        <name>FAD</name>
        <dbReference type="ChEBI" id="CHEBI:57692"/>
    </ligand>
</feature>
<dbReference type="GO" id="GO:0006950">
    <property type="term" value="P:response to stress"/>
    <property type="evidence" value="ECO:0007669"/>
    <property type="project" value="UniProtKB-ARBA"/>
</dbReference>
<comment type="similarity">
    <text evidence="8">Belongs to the DNA photolyase family.</text>
</comment>
<evidence type="ECO:0000256" key="6">
    <source>
        <dbReference type="PIRSR" id="PIRSR602081-1"/>
    </source>
</evidence>
<dbReference type="RefSeq" id="WP_013344988.1">
    <property type="nucleotide sequence ID" value="NC_014541.1"/>
</dbReference>
<dbReference type="GO" id="GO:0009416">
    <property type="term" value="P:response to light stimulus"/>
    <property type="evidence" value="ECO:0007669"/>
    <property type="project" value="TreeGrafter"/>
</dbReference>
<feature type="binding site" evidence="6">
    <location>
        <begin position="357"/>
        <end position="359"/>
    </location>
    <ligand>
        <name>FAD</name>
        <dbReference type="ChEBI" id="CHEBI:57692"/>
    </ligand>
</feature>
<dbReference type="InterPro" id="IPR018394">
    <property type="entry name" value="DNA_photolyase_1_CS_C"/>
</dbReference>
<dbReference type="OrthoDB" id="9772484at2"/>
<accession>E1SP57</accession>
<dbReference type="PANTHER" id="PTHR11455">
    <property type="entry name" value="CRYPTOCHROME"/>
    <property type="match status" value="1"/>
</dbReference>
<evidence type="ECO:0000256" key="4">
    <source>
        <dbReference type="ARBA" id="ARBA00022827"/>
    </source>
</evidence>
<feature type="domain" description="Photolyase/cryptochrome alpha/beta" evidence="9">
    <location>
        <begin position="1"/>
        <end position="130"/>
    </location>
</feature>
<keyword evidence="4 6" id="KW-0274">FAD</keyword>
<evidence type="ECO:0000256" key="2">
    <source>
        <dbReference type="ARBA" id="ARBA00005862"/>
    </source>
</evidence>
<dbReference type="STRING" id="550540.Fbal_1478"/>
<evidence type="ECO:0000259" key="9">
    <source>
        <dbReference type="PROSITE" id="PS51645"/>
    </source>
</evidence>
<dbReference type="Pfam" id="PF03441">
    <property type="entry name" value="FAD_binding_7"/>
    <property type="match status" value="1"/>
</dbReference>
<gene>
    <name evidence="10" type="ordered locus">Fbal_1478</name>
</gene>